<organism evidence="1 2">
    <name type="scientific">Juglans regia</name>
    <name type="common">English walnut</name>
    <dbReference type="NCBI Taxonomy" id="51240"/>
    <lineage>
        <taxon>Eukaryota</taxon>
        <taxon>Viridiplantae</taxon>
        <taxon>Streptophyta</taxon>
        <taxon>Embryophyta</taxon>
        <taxon>Tracheophyta</taxon>
        <taxon>Spermatophyta</taxon>
        <taxon>Magnoliopsida</taxon>
        <taxon>eudicotyledons</taxon>
        <taxon>Gunneridae</taxon>
        <taxon>Pentapetalae</taxon>
        <taxon>rosids</taxon>
        <taxon>fabids</taxon>
        <taxon>Fagales</taxon>
        <taxon>Juglandaceae</taxon>
        <taxon>Juglans</taxon>
    </lineage>
</organism>
<dbReference type="Gene3D" id="2.40.70.10">
    <property type="entry name" value="Acid Proteases"/>
    <property type="match status" value="1"/>
</dbReference>
<reference evidence="2" key="1">
    <citation type="submission" date="2025-08" db="UniProtKB">
        <authorList>
            <consortium name="RefSeq"/>
        </authorList>
    </citation>
    <scope>IDENTIFICATION</scope>
    <source>
        <tissue evidence="2">Leaves</tissue>
    </source>
</reference>
<dbReference type="CDD" id="cd00303">
    <property type="entry name" value="retropepsin_like"/>
    <property type="match status" value="1"/>
</dbReference>
<dbReference type="Gramene" id="Jr11_06560_p1">
    <property type="protein sequence ID" value="cds.Jr11_06560_p1"/>
    <property type="gene ID" value="Jr11_06560"/>
</dbReference>
<dbReference type="PANTHER" id="PTHR33067:SF31">
    <property type="entry name" value="RNA-DIRECTED DNA POLYMERASE"/>
    <property type="match status" value="1"/>
</dbReference>
<accession>A0A2I4DED2</accession>
<name>A0A2I4DED2_JUGRE</name>
<keyword evidence="1" id="KW-1185">Reference proteome</keyword>
<protein>
    <submittedName>
        <fullName evidence="2">Uncharacterized protein LOC108979298</fullName>
    </submittedName>
</protein>
<dbReference type="RefSeq" id="XP_018805505.1">
    <property type="nucleotide sequence ID" value="XM_018949960.1"/>
</dbReference>
<proteinExistence type="predicted"/>
<dbReference type="PANTHER" id="PTHR33067">
    <property type="entry name" value="RNA-DIRECTED DNA POLYMERASE-RELATED"/>
    <property type="match status" value="1"/>
</dbReference>
<dbReference type="AlphaFoldDB" id="A0A2I4DED2"/>
<sequence length="326" mass="37227">MVDAAARGALMSKTHEAAYELLEELASNNYQQHSERVMPRKAFEVFELDSITTLAVQMANLSQKLGNHSSIDCQVENPFAQPSYEQAHYGSNFQRQNNPYSNLFNPGWRNHPNFSWSNNQAPARPSQQFLQQEKEPTLEDMFMQYMQETNMLIQNNSASIRNLETQIEFLKDILSNKQKLEEHETVMLIEKSSAILQKKLLPKLKDPEGFTIPYTIGNSYFDKALCNLGASINLMSLSVFRILGLREAKPTAISLQVVDRSIKFSRGLIEDVMVKVDKFIFLVDFIVLDMEEDEEILLILGQPFLTTGRTLIDVQQGKLILRVGEE</sequence>
<dbReference type="Proteomes" id="UP000235220">
    <property type="component" value="Chromosome 11"/>
</dbReference>
<evidence type="ECO:0000313" key="1">
    <source>
        <dbReference type="Proteomes" id="UP000235220"/>
    </source>
</evidence>
<evidence type="ECO:0000313" key="2">
    <source>
        <dbReference type="RefSeq" id="XP_018805505.1"/>
    </source>
</evidence>
<dbReference type="OrthoDB" id="1305902at2759"/>
<dbReference type="InterPro" id="IPR021109">
    <property type="entry name" value="Peptidase_aspartic_dom_sf"/>
</dbReference>
<gene>
    <name evidence="2" type="primary">LOC108979298</name>
</gene>
<dbReference type="KEGG" id="jre:108979298"/>
<dbReference type="GeneID" id="108979298"/>